<dbReference type="Proteomes" id="UP001234297">
    <property type="component" value="Chromosome 12"/>
</dbReference>
<comment type="caution">
    <text evidence="1">The sequence shown here is derived from an EMBL/GenBank/DDBJ whole genome shotgun (WGS) entry which is preliminary data.</text>
</comment>
<reference evidence="1 2" key="1">
    <citation type="journal article" date="2022" name="Hortic Res">
        <title>A haplotype resolved chromosomal level avocado genome allows analysis of novel avocado genes.</title>
        <authorList>
            <person name="Nath O."/>
            <person name="Fletcher S.J."/>
            <person name="Hayward A."/>
            <person name="Shaw L.M."/>
            <person name="Masouleh A.K."/>
            <person name="Furtado A."/>
            <person name="Henry R.J."/>
            <person name="Mitter N."/>
        </authorList>
    </citation>
    <scope>NUCLEOTIDE SEQUENCE [LARGE SCALE GENOMIC DNA]</scope>
    <source>
        <strain evidence="2">cv. Hass</strain>
    </source>
</reference>
<proteinExistence type="predicted"/>
<dbReference type="EMBL" id="CM056820">
    <property type="protein sequence ID" value="KAJ8616204.1"/>
    <property type="molecule type" value="Genomic_DNA"/>
</dbReference>
<evidence type="ECO:0000313" key="2">
    <source>
        <dbReference type="Proteomes" id="UP001234297"/>
    </source>
</evidence>
<accession>A0ACC2K518</accession>
<keyword evidence="2" id="KW-1185">Reference proteome</keyword>
<gene>
    <name evidence="1" type="ORF">MRB53_035576</name>
</gene>
<evidence type="ECO:0000313" key="1">
    <source>
        <dbReference type="EMBL" id="KAJ8616204.1"/>
    </source>
</evidence>
<name>A0ACC2K518_PERAE</name>
<protein>
    <submittedName>
        <fullName evidence="1">Uncharacterized protein</fullName>
    </submittedName>
</protein>
<organism evidence="1 2">
    <name type="scientific">Persea americana</name>
    <name type="common">Avocado</name>
    <dbReference type="NCBI Taxonomy" id="3435"/>
    <lineage>
        <taxon>Eukaryota</taxon>
        <taxon>Viridiplantae</taxon>
        <taxon>Streptophyta</taxon>
        <taxon>Embryophyta</taxon>
        <taxon>Tracheophyta</taxon>
        <taxon>Spermatophyta</taxon>
        <taxon>Magnoliopsida</taxon>
        <taxon>Magnoliidae</taxon>
        <taxon>Laurales</taxon>
        <taxon>Lauraceae</taxon>
        <taxon>Persea</taxon>
    </lineage>
</organism>
<sequence length="81" mass="8768">MRTTLPGAASFQSLNILESWLHRVSLGSGAGISKKLSTASLANFVISIADCACGSVFDFGFHVWAVSTLSRFTRKLEYLLN</sequence>